<proteinExistence type="predicted"/>
<dbReference type="InterPro" id="IPR029071">
    <property type="entry name" value="Ubiquitin-like_domsf"/>
</dbReference>
<evidence type="ECO:0000313" key="1">
    <source>
        <dbReference type="EMBL" id="CAK9230152.1"/>
    </source>
</evidence>
<dbReference type="EMBL" id="OZ019898">
    <property type="protein sequence ID" value="CAK9230152.1"/>
    <property type="molecule type" value="Genomic_DNA"/>
</dbReference>
<dbReference type="Gene3D" id="3.10.20.90">
    <property type="entry name" value="Phosphatidylinositol 3-kinase Catalytic Subunit, Chain A, domain 1"/>
    <property type="match status" value="1"/>
</dbReference>
<gene>
    <name evidence="1" type="ORF">CSSPTR1EN2_LOCUS20090</name>
</gene>
<sequence length="68" mass="7925">MQIFVRNSMANTVITLELEDGRALVDYNIQNESTLHLSVWVDYNIKNESTLHLWDWEAISGKEVIECK</sequence>
<reference evidence="1" key="1">
    <citation type="submission" date="2024-02" db="EMBL/GenBank/DDBJ databases">
        <authorList>
            <consortium name="ELIXIR-Norway"/>
            <consortium name="Elixir Norway"/>
        </authorList>
    </citation>
    <scope>NUCLEOTIDE SEQUENCE</scope>
</reference>
<dbReference type="Proteomes" id="UP001497512">
    <property type="component" value="Chromosome 6"/>
</dbReference>
<protein>
    <submittedName>
        <fullName evidence="1">Uncharacterized protein</fullName>
    </submittedName>
</protein>
<name>A0ABP0UU57_9BRYO</name>
<keyword evidence="2" id="KW-1185">Reference proteome</keyword>
<dbReference type="SUPFAM" id="SSF54236">
    <property type="entry name" value="Ubiquitin-like"/>
    <property type="match status" value="1"/>
</dbReference>
<accession>A0ABP0UU57</accession>
<organism evidence="1 2">
    <name type="scientific">Sphagnum troendelagicum</name>
    <dbReference type="NCBI Taxonomy" id="128251"/>
    <lineage>
        <taxon>Eukaryota</taxon>
        <taxon>Viridiplantae</taxon>
        <taxon>Streptophyta</taxon>
        <taxon>Embryophyta</taxon>
        <taxon>Bryophyta</taxon>
        <taxon>Sphagnophytina</taxon>
        <taxon>Sphagnopsida</taxon>
        <taxon>Sphagnales</taxon>
        <taxon>Sphagnaceae</taxon>
        <taxon>Sphagnum</taxon>
    </lineage>
</organism>
<evidence type="ECO:0000313" key="2">
    <source>
        <dbReference type="Proteomes" id="UP001497512"/>
    </source>
</evidence>